<evidence type="ECO:0000256" key="6">
    <source>
        <dbReference type="ARBA" id="ARBA00023063"/>
    </source>
</evidence>
<evidence type="ECO:0000313" key="8">
    <source>
        <dbReference type="EMBL" id="TFY97737.1"/>
    </source>
</evidence>
<dbReference type="GO" id="GO:0046872">
    <property type="term" value="F:metal ion binding"/>
    <property type="evidence" value="ECO:0007669"/>
    <property type="project" value="UniProtKB-KW"/>
</dbReference>
<evidence type="ECO:0000259" key="7">
    <source>
        <dbReference type="PROSITE" id="PS51296"/>
    </source>
</evidence>
<evidence type="ECO:0000256" key="1">
    <source>
        <dbReference type="ARBA" id="ARBA00022714"/>
    </source>
</evidence>
<comment type="caution">
    <text evidence="8">The sequence shown here is derived from an EMBL/GenBank/DDBJ whole genome shotgun (WGS) entry which is preliminary data.</text>
</comment>
<dbReference type="InterPro" id="IPR017881">
    <property type="entry name" value="NirD"/>
</dbReference>
<dbReference type="AlphaFoldDB" id="A0A4Z0BHJ3"/>
<dbReference type="NCBIfam" id="TIGR02378">
    <property type="entry name" value="nirD_assim_sml"/>
    <property type="match status" value="1"/>
</dbReference>
<evidence type="ECO:0000256" key="2">
    <source>
        <dbReference type="ARBA" id="ARBA00022723"/>
    </source>
</evidence>
<dbReference type="InterPro" id="IPR017941">
    <property type="entry name" value="Rieske_2Fe-2S"/>
</dbReference>
<keyword evidence="5" id="KW-0411">Iron-sulfur</keyword>
<dbReference type="Pfam" id="PF13806">
    <property type="entry name" value="Rieske_2"/>
    <property type="match status" value="1"/>
</dbReference>
<keyword evidence="2" id="KW-0479">Metal-binding</keyword>
<evidence type="ECO:0000256" key="3">
    <source>
        <dbReference type="ARBA" id="ARBA00023002"/>
    </source>
</evidence>
<dbReference type="InterPro" id="IPR036922">
    <property type="entry name" value="Rieske_2Fe-2S_sf"/>
</dbReference>
<reference evidence="8 9" key="1">
    <citation type="submission" date="2019-03" db="EMBL/GenBank/DDBJ databases">
        <title>Ramlibacter sp. 18x22-1, whole genome shotgun sequence.</title>
        <authorList>
            <person name="Zhang X."/>
            <person name="Feng G."/>
            <person name="Zhu H."/>
        </authorList>
    </citation>
    <scope>NUCLEOTIDE SEQUENCE [LARGE SCALE GENOMIC DNA]</scope>
    <source>
        <strain evidence="8 9">18x22-1</strain>
    </source>
</reference>
<dbReference type="PANTHER" id="PTHR40562:SF1">
    <property type="entry name" value="NITRITE REDUCTASE (NADH) SMALL SUBUNIT"/>
    <property type="match status" value="1"/>
</dbReference>
<dbReference type="Proteomes" id="UP000297839">
    <property type="component" value="Unassembled WGS sequence"/>
</dbReference>
<dbReference type="OrthoDB" id="516687at2"/>
<keyword evidence="1" id="KW-0001">2Fe-2S</keyword>
<keyword evidence="4" id="KW-0408">Iron</keyword>
<dbReference type="Gene3D" id="2.102.10.10">
    <property type="entry name" value="Rieske [2Fe-2S] iron-sulphur domain"/>
    <property type="match status" value="1"/>
</dbReference>
<sequence length="156" mass="16530">MSQAIPESVRAERHQTVLAGHHQTVLAELVEAPAQASTSSARTGLGAWQRVCAVGDILPNTGICALVGGRHVAVFHVDGGDQPIERLFAIDNVDPHANASVLSRGLVGSLGNRVVVASPLYKHHFDLRSGECLEMPERSVAAYPVRVEDDAVLVAV</sequence>
<keyword evidence="3" id="KW-0560">Oxidoreductase</keyword>
<dbReference type="GO" id="GO:0042128">
    <property type="term" value="P:nitrate assimilation"/>
    <property type="evidence" value="ECO:0007669"/>
    <property type="project" value="UniProtKB-KW"/>
</dbReference>
<keyword evidence="6" id="KW-0534">Nitrate assimilation</keyword>
<keyword evidence="9" id="KW-1185">Reference proteome</keyword>
<dbReference type="PROSITE" id="PS51296">
    <property type="entry name" value="RIESKE"/>
    <property type="match status" value="1"/>
</dbReference>
<evidence type="ECO:0000256" key="4">
    <source>
        <dbReference type="ARBA" id="ARBA00023004"/>
    </source>
</evidence>
<dbReference type="EMBL" id="SMLK01000007">
    <property type="protein sequence ID" value="TFY97737.1"/>
    <property type="molecule type" value="Genomic_DNA"/>
</dbReference>
<dbReference type="GO" id="GO:0008942">
    <property type="term" value="F:nitrite reductase [NAD(P)H] activity"/>
    <property type="evidence" value="ECO:0007669"/>
    <property type="project" value="InterPro"/>
</dbReference>
<dbReference type="SUPFAM" id="SSF50022">
    <property type="entry name" value="ISP domain"/>
    <property type="match status" value="1"/>
</dbReference>
<accession>A0A4Z0BHJ3</accession>
<dbReference type="PANTHER" id="PTHR40562">
    <property type="match status" value="1"/>
</dbReference>
<protein>
    <submittedName>
        <fullName evidence="8">Nitrite reductase small subunit NirD</fullName>
    </submittedName>
</protein>
<feature type="domain" description="Rieske" evidence="7">
    <location>
        <begin position="49"/>
        <end position="154"/>
    </location>
</feature>
<proteinExistence type="predicted"/>
<gene>
    <name evidence="8" type="primary">nirD</name>
    <name evidence="8" type="ORF">EZ216_18650</name>
</gene>
<evidence type="ECO:0000256" key="5">
    <source>
        <dbReference type="ARBA" id="ARBA00023014"/>
    </source>
</evidence>
<name>A0A4Z0BHJ3_9BURK</name>
<dbReference type="CDD" id="cd03529">
    <property type="entry name" value="Rieske_NirD"/>
    <property type="match status" value="1"/>
</dbReference>
<dbReference type="PROSITE" id="PS51300">
    <property type="entry name" value="NIRD"/>
    <property type="match status" value="1"/>
</dbReference>
<dbReference type="GO" id="GO:0051537">
    <property type="term" value="F:2 iron, 2 sulfur cluster binding"/>
    <property type="evidence" value="ECO:0007669"/>
    <property type="project" value="UniProtKB-KW"/>
</dbReference>
<evidence type="ECO:0000313" key="9">
    <source>
        <dbReference type="Proteomes" id="UP000297839"/>
    </source>
</evidence>
<dbReference type="InterPro" id="IPR012748">
    <property type="entry name" value="Rieske-like_NirD"/>
</dbReference>
<organism evidence="8 9">
    <name type="scientific">Ramlibacter humi</name>
    <dbReference type="NCBI Taxonomy" id="2530451"/>
    <lineage>
        <taxon>Bacteria</taxon>
        <taxon>Pseudomonadati</taxon>
        <taxon>Pseudomonadota</taxon>
        <taxon>Betaproteobacteria</taxon>
        <taxon>Burkholderiales</taxon>
        <taxon>Comamonadaceae</taxon>
        <taxon>Ramlibacter</taxon>
    </lineage>
</organism>